<dbReference type="AlphaFoldDB" id="A0AAV7LDP3"/>
<comment type="caution">
    <text evidence="1">The sequence shown here is derived from an EMBL/GenBank/DDBJ whole genome shotgun (WGS) entry which is preliminary data.</text>
</comment>
<evidence type="ECO:0008006" key="3">
    <source>
        <dbReference type="Google" id="ProtNLM"/>
    </source>
</evidence>
<proteinExistence type="predicted"/>
<dbReference type="Gene3D" id="3.30.70.1820">
    <property type="entry name" value="L1 transposable element, RRM domain"/>
    <property type="match status" value="1"/>
</dbReference>
<name>A0AAV7LDP3_PLEWA</name>
<accession>A0AAV7LDP3</accession>
<dbReference type="InterPro" id="IPR004244">
    <property type="entry name" value="Transposase_22"/>
</dbReference>
<evidence type="ECO:0000313" key="1">
    <source>
        <dbReference type="EMBL" id="KAJ1089696.1"/>
    </source>
</evidence>
<reference evidence="1" key="1">
    <citation type="journal article" date="2022" name="bioRxiv">
        <title>Sequencing and chromosome-scale assembly of the giantPleurodeles waltlgenome.</title>
        <authorList>
            <person name="Brown T."/>
            <person name="Elewa A."/>
            <person name="Iarovenko S."/>
            <person name="Subramanian E."/>
            <person name="Araus A.J."/>
            <person name="Petzold A."/>
            <person name="Susuki M."/>
            <person name="Suzuki K.-i.T."/>
            <person name="Hayashi T."/>
            <person name="Toyoda A."/>
            <person name="Oliveira C."/>
            <person name="Osipova E."/>
            <person name="Leigh N.D."/>
            <person name="Simon A."/>
            <person name="Yun M.H."/>
        </authorList>
    </citation>
    <scope>NUCLEOTIDE SEQUENCE</scope>
    <source>
        <strain evidence="1">20211129_DDA</strain>
        <tissue evidence="1">Liver</tissue>
    </source>
</reference>
<protein>
    <recommendedName>
        <fullName evidence="3">L1 transposable element RRM domain-containing protein</fullName>
    </recommendedName>
</protein>
<sequence>MACSMLLHGSRALPEKHTQASLLCLPTHPALRRAEAHPTDNHLCRNRIWVNTKAGRQTEAEQRISAVEDTVHTKSKQLLQIEKVLKLIAAKNKYLEARSRRNNLRIVGIPESMDTGCMEHHVERLLTTIFGADSFSTLLIVEQVHRSLAVRPPPDTPPRWTIAHILNYRDRDTALRMVRKRRALKFKGNEISIYPDFTVVVYKAHKKFAPMKQKTLQANITYAMLCPAHLRITYRGKDHIFTFPQQAGDYLKHRQVRDLRQLKISSTCLPFIHARSGMTI</sequence>
<evidence type="ECO:0000313" key="2">
    <source>
        <dbReference type="Proteomes" id="UP001066276"/>
    </source>
</evidence>
<dbReference type="Proteomes" id="UP001066276">
    <property type="component" value="Chromosome 11"/>
</dbReference>
<dbReference type="PANTHER" id="PTHR11505">
    <property type="entry name" value="L1 TRANSPOSABLE ELEMENT-RELATED"/>
    <property type="match status" value="1"/>
</dbReference>
<organism evidence="1 2">
    <name type="scientific">Pleurodeles waltl</name>
    <name type="common">Iberian ribbed newt</name>
    <dbReference type="NCBI Taxonomy" id="8319"/>
    <lineage>
        <taxon>Eukaryota</taxon>
        <taxon>Metazoa</taxon>
        <taxon>Chordata</taxon>
        <taxon>Craniata</taxon>
        <taxon>Vertebrata</taxon>
        <taxon>Euteleostomi</taxon>
        <taxon>Amphibia</taxon>
        <taxon>Batrachia</taxon>
        <taxon>Caudata</taxon>
        <taxon>Salamandroidea</taxon>
        <taxon>Salamandridae</taxon>
        <taxon>Pleurodelinae</taxon>
        <taxon>Pleurodeles</taxon>
    </lineage>
</organism>
<dbReference type="EMBL" id="JANPWB010000015">
    <property type="protein sequence ID" value="KAJ1089696.1"/>
    <property type="molecule type" value="Genomic_DNA"/>
</dbReference>
<keyword evidence="2" id="KW-1185">Reference proteome</keyword>
<gene>
    <name evidence="1" type="ORF">NDU88_002843</name>
</gene>